<evidence type="ECO:0000313" key="1">
    <source>
        <dbReference type="EMBL" id="ELP30630.1"/>
    </source>
</evidence>
<sequence length="55" mass="6334">MVSPRGRLWQKCRSRIRQNSDANQFVHLNSGESSYVAFVATRRVSKATAELVIRR</sequence>
<gene>
    <name evidence="1" type="ORF">RBSWK_05446</name>
</gene>
<dbReference type="Proteomes" id="UP000010959">
    <property type="component" value="Unassembled WGS sequence"/>
</dbReference>
<name>L7C9Y0_RHOBT</name>
<evidence type="ECO:0000313" key="2">
    <source>
        <dbReference type="Proteomes" id="UP000010959"/>
    </source>
</evidence>
<comment type="caution">
    <text evidence="1">The sequence shown here is derived from an EMBL/GenBank/DDBJ whole genome shotgun (WGS) entry which is preliminary data.</text>
</comment>
<organism evidence="1 2">
    <name type="scientific">Rhodopirellula baltica SWK14</name>
    <dbReference type="NCBI Taxonomy" id="993516"/>
    <lineage>
        <taxon>Bacteria</taxon>
        <taxon>Pseudomonadati</taxon>
        <taxon>Planctomycetota</taxon>
        <taxon>Planctomycetia</taxon>
        <taxon>Pirellulales</taxon>
        <taxon>Pirellulaceae</taxon>
        <taxon>Rhodopirellula</taxon>
    </lineage>
</organism>
<reference evidence="1 2" key="1">
    <citation type="journal article" date="2013" name="Mar. Genomics">
        <title>Expression of sulfatases in Rhodopirellula baltica and the diversity of sulfatases in the genus Rhodopirellula.</title>
        <authorList>
            <person name="Wegner C.E."/>
            <person name="Richter-Heitmann T."/>
            <person name="Klindworth A."/>
            <person name="Klockow C."/>
            <person name="Richter M."/>
            <person name="Achstetter T."/>
            <person name="Glockner F.O."/>
            <person name="Harder J."/>
        </authorList>
    </citation>
    <scope>NUCLEOTIDE SEQUENCE [LARGE SCALE GENOMIC DNA]</scope>
    <source>
        <strain evidence="1 2">SWK14</strain>
    </source>
</reference>
<proteinExistence type="predicted"/>
<protein>
    <submittedName>
        <fullName evidence="1">Uncharacterized protein</fullName>
    </submittedName>
</protein>
<dbReference type="AlphaFoldDB" id="L7C9Y0"/>
<dbReference type="EMBL" id="AMWG01000148">
    <property type="protein sequence ID" value="ELP30630.1"/>
    <property type="molecule type" value="Genomic_DNA"/>
</dbReference>
<accession>L7C9Y0</accession>